<protein>
    <recommendedName>
        <fullName evidence="10">Cytochrome P450</fullName>
    </recommendedName>
</protein>
<evidence type="ECO:0000256" key="7">
    <source>
        <dbReference type="PIRSR" id="PIRSR602403-1"/>
    </source>
</evidence>
<dbReference type="InterPro" id="IPR036396">
    <property type="entry name" value="Cyt_P450_sf"/>
</dbReference>
<dbReference type="GO" id="GO:0005789">
    <property type="term" value="C:endoplasmic reticulum membrane"/>
    <property type="evidence" value="ECO:0007669"/>
    <property type="project" value="UniProtKB-SubCell"/>
</dbReference>
<dbReference type="GO" id="GO:0020037">
    <property type="term" value="F:heme binding"/>
    <property type="evidence" value="ECO:0007669"/>
    <property type="project" value="InterPro"/>
</dbReference>
<accession>M2MZN1</accession>
<dbReference type="PANTHER" id="PTHR24306">
    <property type="match status" value="1"/>
</dbReference>
<sequence length="550" mass="61289">MSPPKTAGDGMQDLRNHFALSGLVHIRKATVARPGNAQAVPTVPYWLPIVGHLPNMAFDADGFLKGLRSKYSGGIFALNFGGATHNVMYTPGLATALLHQKPNIAGSEETSKQLMVRVFGYPSNELHKYEAICPDLIACYNHLLTEPSLGSMVAQTAIRLKASLKDLVTGNSSPVDQMEWEKSCNVDVTANAKGQPVVEASLLPLIRNFVAHVANPALIGSDFLSNYPDFMDDLWAFDRGFLYLVVGLPRWLPIPSITRSYIARKRNLEKLEVFHTMMERVAESKKVEPKWSGLDDVGPLVKARMDVYRSHRLSIRARAAFEHALLWAANANSDVLIFWMLTRIYADKLLLAQVREEIEPYCKAVQRTSELPIGDAPQLDLLDVDGLCSNCPLLKSCYLECLRLDTASWSLKVVQEDFVLQSREKDAQSWLLRKGEFAHAAHNLHNTDPAYFDEPMTWRADRHVQYEDGSKRGVAEMGSVRPYGGGSSMCKGRSFAFKECMMFTAAIVAMWDMDPAGGGAWNIPRHKKATGVYATSDETRVCIKQRCLEH</sequence>
<dbReference type="HOGENOM" id="CLU_018012_0_0_1"/>
<keyword evidence="7" id="KW-0349">Heme</keyword>
<keyword evidence="5 7" id="KW-0479">Metal-binding</keyword>
<gene>
    <name evidence="8" type="ORF">BAUCODRAFT_121589</name>
</gene>
<dbReference type="OrthoDB" id="3366823at2759"/>
<keyword evidence="6 7" id="KW-0408">Iron</keyword>
<evidence type="ECO:0000256" key="2">
    <source>
        <dbReference type="ARBA" id="ARBA00004389"/>
    </source>
</evidence>
<dbReference type="GO" id="GO:0016705">
    <property type="term" value="F:oxidoreductase activity, acting on paired donors, with incorporation or reduction of molecular oxygen"/>
    <property type="evidence" value="ECO:0007669"/>
    <property type="project" value="InterPro"/>
</dbReference>
<dbReference type="Pfam" id="PF00067">
    <property type="entry name" value="p450"/>
    <property type="match status" value="1"/>
</dbReference>
<reference evidence="8 9" key="1">
    <citation type="journal article" date="2012" name="PLoS Pathog.">
        <title>Diverse lifestyles and strategies of plant pathogenesis encoded in the genomes of eighteen Dothideomycetes fungi.</title>
        <authorList>
            <person name="Ohm R.A."/>
            <person name="Feau N."/>
            <person name="Henrissat B."/>
            <person name="Schoch C.L."/>
            <person name="Horwitz B.A."/>
            <person name="Barry K.W."/>
            <person name="Condon B.J."/>
            <person name="Copeland A.C."/>
            <person name="Dhillon B."/>
            <person name="Glaser F."/>
            <person name="Hesse C.N."/>
            <person name="Kosti I."/>
            <person name="LaButti K."/>
            <person name="Lindquist E.A."/>
            <person name="Lucas S."/>
            <person name="Salamov A.A."/>
            <person name="Bradshaw R.E."/>
            <person name="Ciuffetti L."/>
            <person name="Hamelin R.C."/>
            <person name="Kema G.H.J."/>
            <person name="Lawrence C."/>
            <person name="Scott J.A."/>
            <person name="Spatafora J.W."/>
            <person name="Turgeon B.G."/>
            <person name="de Wit P.J.G.M."/>
            <person name="Zhong S."/>
            <person name="Goodwin S.B."/>
            <person name="Grigoriev I.V."/>
        </authorList>
    </citation>
    <scope>NUCLEOTIDE SEQUENCE [LARGE SCALE GENOMIC DNA]</scope>
    <source>
        <strain evidence="8 9">UAMH 10762</strain>
    </source>
</reference>
<dbReference type="InterPro" id="IPR001128">
    <property type="entry name" value="Cyt_P450"/>
</dbReference>
<dbReference type="eggNOG" id="KOG0684">
    <property type="taxonomic scope" value="Eukaryota"/>
</dbReference>
<evidence type="ECO:0000256" key="4">
    <source>
        <dbReference type="ARBA" id="ARBA00022516"/>
    </source>
</evidence>
<keyword evidence="4" id="KW-0443">Lipid metabolism</keyword>
<keyword evidence="4" id="KW-0444">Lipid biosynthesis</keyword>
<dbReference type="RefSeq" id="XP_007675639.1">
    <property type="nucleotide sequence ID" value="XM_007677449.1"/>
</dbReference>
<name>M2MZN1_BAUPA</name>
<evidence type="ECO:0000256" key="1">
    <source>
        <dbReference type="ARBA" id="ARBA00001971"/>
    </source>
</evidence>
<dbReference type="OMA" id="FWNLVHI"/>
<dbReference type="EMBL" id="KB445554">
    <property type="protein sequence ID" value="EMC97078.1"/>
    <property type="molecule type" value="Genomic_DNA"/>
</dbReference>
<dbReference type="Proteomes" id="UP000011761">
    <property type="component" value="Unassembled WGS sequence"/>
</dbReference>
<dbReference type="GO" id="GO:0004497">
    <property type="term" value="F:monooxygenase activity"/>
    <property type="evidence" value="ECO:0007669"/>
    <property type="project" value="InterPro"/>
</dbReference>
<dbReference type="InterPro" id="IPR002403">
    <property type="entry name" value="Cyt_P450_E_grp-IV"/>
</dbReference>
<dbReference type="SUPFAM" id="SSF48264">
    <property type="entry name" value="Cytochrome P450"/>
    <property type="match status" value="1"/>
</dbReference>
<dbReference type="PRINTS" id="PR00465">
    <property type="entry name" value="EP450IV"/>
</dbReference>
<evidence type="ECO:0000313" key="8">
    <source>
        <dbReference type="EMBL" id="EMC97078.1"/>
    </source>
</evidence>
<dbReference type="KEGG" id="bcom:BAUCODRAFT_121589"/>
<dbReference type="Gene3D" id="1.10.630.10">
    <property type="entry name" value="Cytochrome P450"/>
    <property type="match status" value="1"/>
</dbReference>
<proteinExistence type="inferred from homology"/>
<dbReference type="STRING" id="717646.M2MZN1"/>
<comment type="similarity">
    <text evidence="3">Belongs to the cytochrome P450 family.</text>
</comment>
<dbReference type="CDD" id="cd11040">
    <property type="entry name" value="CYP7_CYP8-like"/>
    <property type="match status" value="1"/>
</dbReference>
<evidence type="ECO:0000313" key="9">
    <source>
        <dbReference type="Proteomes" id="UP000011761"/>
    </source>
</evidence>
<evidence type="ECO:0000256" key="3">
    <source>
        <dbReference type="ARBA" id="ARBA00010617"/>
    </source>
</evidence>
<dbReference type="AlphaFoldDB" id="M2MZN1"/>
<evidence type="ECO:0000256" key="5">
    <source>
        <dbReference type="ARBA" id="ARBA00022723"/>
    </source>
</evidence>
<keyword evidence="9" id="KW-1185">Reference proteome</keyword>
<dbReference type="PANTHER" id="PTHR24306:SF7">
    <property type="entry name" value="AHBB"/>
    <property type="match status" value="1"/>
</dbReference>
<organism evidence="8 9">
    <name type="scientific">Baudoinia panamericana (strain UAMH 10762)</name>
    <name type="common">Angels' share fungus</name>
    <name type="synonym">Baudoinia compniacensis (strain UAMH 10762)</name>
    <dbReference type="NCBI Taxonomy" id="717646"/>
    <lineage>
        <taxon>Eukaryota</taxon>
        <taxon>Fungi</taxon>
        <taxon>Dikarya</taxon>
        <taxon>Ascomycota</taxon>
        <taxon>Pezizomycotina</taxon>
        <taxon>Dothideomycetes</taxon>
        <taxon>Dothideomycetidae</taxon>
        <taxon>Mycosphaerellales</taxon>
        <taxon>Teratosphaeriaceae</taxon>
        <taxon>Baudoinia</taxon>
    </lineage>
</organism>
<feature type="binding site" description="axial binding residue" evidence="7">
    <location>
        <position position="490"/>
    </location>
    <ligand>
        <name>heme</name>
        <dbReference type="ChEBI" id="CHEBI:30413"/>
    </ligand>
    <ligandPart>
        <name>Fe</name>
        <dbReference type="ChEBI" id="CHEBI:18248"/>
    </ligandPart>
</feature>
<evidence type="ECO:0008006" key="10">
    <source>
        <dbReference type="Google" id="ProtNLM"/>
    </source>
</evidence>
<dbReference type="GO" id="GO:0005506">
    <property type="term" value="F:iron ion binding"/>
    <property type="evidence" value="ECO:0007669"/>
    <property type="project" value="InterPro"/>
</dbReference>
<dbReference type="GeneID" id="19107621"/>
<comment type="subcellular location">
    <subcellularLocation>
        <location evidence="2">Endoplasmic reticulum membrane</location>
        <topology evidence="2">Single-pass membrane protein</topology>
    </subcellularLocation>
</comment>
<comment type="cofactor">
    <cofactor evidence="1 7">
        <name>heme</name>
        <dbReference type="ChEBI" id="CHEBI:30413"/>
    </cofactor>
</comment>
<evidence type="ECO:0000256" key="6">
    <source>
        <dbReference type="ARBA" id="ARBA00023004"/>
    </source>
</evidence>